<dbReference type="OrthoDB" id="534912at2759"/>
<evidence type="ECO:0000256" key="8">
    <source>
        <dbReference type="SAM" id="Phobius"/>
    </source>
</evidence>
<keyword evidence="5 8" id="KW-1133">Transmembrane helix</keyword>
<dbReference type="STRING" id="4781.A0A0P1ARB5"/>
<dbReference type="GO" id="GO:0008519">
    <property type="term" value="F:ammonium channel activity"/>
    <property type="evidence" value="ECO:0007669"/>
    <property type="project" value="InterPro"/>
</dbReference>
<evidence type="ECO:0000313" key="10">
    <source>
        <dbReference type="EMBL" id="CEG43729.1"/>
    </source>
</evidence>
<evidence type="ECO:0000256" key="1">
    <source>
        <dbReference type="ARBA" id="ARBA00004141"/>
    </source>
</evidence>
<dbReference type="GO" id="GO:0005886">
    <property type="term" value="C:plasma membrane"/>
    <property type="evidence" value="ECO:0007669"/>
    <property type="project" value="TreeGrafter"/>
</dbReference>
<evidence type="ECO:0000256" key="4">
    <source>
        <dbReference type="ARBA" id="ARBA00022692"/>
    </source>
</evidence>
<dbReference type="Proteomes" id="UP000054928">
    <property type="component" value="Unassembled WGS sequence"/>
</dbReference>
<dbReference type="InterPro" id="IPR001905">
    <property type="entry name" value="Ammonium_transpt"/>
</dbReference>
<evidence type="ECO:0000256" key="2">
    <source>
        <dbReference type="ARBA" id="ARBA00005887"/>
    </source>
</evidence>
<dbReference type="RefSeq" id="XP_024580098.1">
    <property type="nucleotide sequence ID" value="XM_024729752.1"/>
</dbReference>
<keyword evidence="6 8" id="KW-0472">Membrane</keyword>
<reference evidence="11" key="1">
    <citation type="submission" date="2014-09" db="EMBL/GenBank/DDBJ databases">
        <authorList>
            <person name="Sharma Rahul"/>
            <person name="Thines Marco"/>
        </authorList>
    </citation>
    <scope>NUCLEOTIDE SEQUENCE [LARGE SCALE GENOMIC DNA]</scope>
</reference>
<proteinExistence type="inferred from homology"/>
<evidence type="ECO:0000259" key="9">
    <source>
        <dbReference type="Pfam" id="PF00909"/>
    </source>
</evidence>
<dbReference type="AlphaFoldDB" id="A0A0P1ARB5"/>
<keyword evidence="3" id="KW-0813">Transport</keyword>
<comment type="similarity">
    <text evidence="2">Belongs to the ammonia transporter channel (TC 1.A.11.2) family.</text>
</comment>
<feature type="transmembrane region" description="Helical" evidence="8">
    <location>
        <begin position="12"/>
        <end position="32"/>
    </location>
</feature>
<dbReference type="GeneID" id="36409078"/>
<dbReference type="InterPro" id="IPR024041">
    <property type="entry name" value="NH4_transpt_AmtB-like_dom"/>
</dbReference>
<evidence type="ECO:0000256" key="3">
    <source>
        <dbReference type="ARBA" id="ARBA00022448"/>
    </source>
</evidence>
<comment type="subcellular location">
    <subcellularLocation>
        <location evidence="1">Membrane</location>
        <topology evidence="1">Multi-pass membrane protein</topology>
    </subcellularLocation>
</comment>
<evidence type="ECO:0000256" key="6">
    <source>
        <dbReference type="ARBA" id="ARBA00023136"/>
    </source>
</evidence>
<protein>
    <submittedName>
        <fullName evidence="10">Ammonium transporter family</fullName>
    </submittedName>
</protein>
<dbReference type="InterPro" id="IPR029020">
    <property type="entry name" value="Ammonium/urea_transptr"/>
</dbReference>
<feature type="domain" description="Ammonium transporter AmtB-like" evidence="9">
    <location>
        <begin position="2"/>
        <end position="104"/>
    </location>
</feature>
<dbReference type="PANTHER" id="PTHR43029">
    <property type="entry name" value="AMMONIUM TRANSPORTER MEP2"/>
    <property type="match status" value="1"/>
</dbReference>
<organism evidence="10 11">
    <name type="scientific">Plasmopara halstedii</name>
    <name type="common">Downy mildew of sunflower</name>
    <dbReference type="NCBI Taxonomy" id="4781"/>
    <lineage>
        <taxon>Eukaryota</taxon>
        <taxon>Sar</taxon>
        <taxon>Stramenopiles</taxon>
        <taxon>Oomycota</taxon>
        <taxon>Peronosporomycetes</taxon>
        <taxon>Peronosporales</taxon>
        <taxon>Peronosporaceae</taxon>
        <taxon>Plasmopara</taxon>
    </lineage>
</organism>
<keyword evidence="11" id="KW-1185">Reference proteome</keyword>
<dbReference type="Gene3D" id="1.10.3430.10">
    <property type="entry name" value="Ammonium transporter AmtB like domains"/>
    <property type="match status" value="1"/>
</dbReference>
<feature type="transmembrane region" description="Helical" evidence="8">
    <location>
        <begin position="52"/>
        <end position="77"/>
    </location>
</feature>
<evidence type="ECO:0000313" key="11">
    <source>
        <dbReference type="Proteomes" id="UP000054928"/>
    </source>
</evidence>
<dbReference type="SUPFAM" id="SSF111352">
    <property type="entry name" value="Ammonium transporter"/>
    <property type="match status" value="1"/>
</dbReference>
<name>A0A0P1ARB5_PLAHL</name>
<accession>A0A0P1ARB5</accession>
<keyword evidence="7" id="KW-0924">Ammonia transport</keyword>
<sequence>MKKHLRYDDTLDSFAIHGCVGVMGGLMTGLFATSDVNPNIKNGAFYGNGELFLHQLVSQIVAAAYSFVVTIILLFLLKITVGLRVDGDKEVNGIDISYHGGLAYDYRAHESTTKAEKRGSSEFALIGVPPFTLL</sequence>
<dbReference type="PANTHER" id="PTHR43029:SF10">
    <property type="entry name" value="AMMONIUM TRANSPORTER MEP2"/>
    <property type="match status" value="1"/>
</dbReference>
<evidence type="ECO:0000256" key="7">
    <source>
        <dbReference type="ARBA" id="ARBA00023177"/>
    </source>
</evidence>
<dbReference type="Pfam" id="PF00909">
    <property type="entry name" value="Ammonium_transp"/>
    <property type="match status" value="1"/>
</dbReference>
<evidence type="ECO:0000256" key="5">
    <source>
        <dbReference type="ARBA" id="ARBA00022989"/>
    </source>
</evidence>
<keyword evidence="4 8" id="KW-0812">Transmembrane</keyword>
<dbReference type="EMBL" id="CCYD01000810">
    <property type="protein sequence ID" value="CEG43729.1"/>
    <property type="molecule type" value="Genomic_DNA"/>
</dbReference>